<dbReference type="AlphaFoldDB" id="A0A9X4NHI4"/>
<gene>
    <name evidence="2" type="ORF">OGZ51_08465</name>
</gene>
<reference evidence="2" key="2">
    <citation type="journal article" date="2023" name="Food Microbiol.">
        <title>Evaluation of the fermentation potential of lactic acid bacteria isolated from herbs, fruits and vegetables as starter cultures in nut-based milk alternatives.</title>
        <authorList>
            <person name="Huang W."/>
            <person name="Dong A."/>
            <person name="Pham H.T."/>
            <person name="Zhou C."/>
            <person name="Huo Z."/>
            <person name="Watjen A.P."/>
            <person name="Prakash S."/>
            <person name="Bang-Berthelsen C.H."/>
            <person name="Turner M.S."/>
        </authorList>
    </citation>
    <scope>NUCLEOTIDE SEQUENCE</scope>
    <source>
        <strain evidence="2">3</strain>
    </source>
</reference>
<dbReference type="Pfam" id="PF12822">
    <property type="entry name" value="ECF_trnsprt"/>
    <property type="match status" value="1"/>
</dbReference>
<dbReference type="GO" id="GO:0022857">
    <property type="term" value="F:transmembrane transporter activity"/>
    <property type="evidence" value="ECO:0007669"/>
    <property type="project" value="InterPro"/>
</dbReference>
<organism evidence="2 3">
    <name type="scientific">Lactococcus lactis</name>
    <dbReference type="NCBI Taxonomy" id="1358"/>
    <lineage>
        <taxon>Bacteria</taxon>
        <taxon>Bacillati</taxon>
        <taxon>Bacillota</taxon>
        <taxon>Bacilli</taxon>
        <taxon>Lactobacillales</taxon>
        <taxon>Streptococcaceae</taxon>
        <taxon>Lactococcus</taxon>
    </lineage>
</organism>
<accession>A0A9X4NHI4</accession>
<dbReference type="EMBL" id="JAOWLY010000007">
    <property type="protein sequence ID" value="MDG4984176.1"/>
    <property type="molecule type" value="Genomic_DNA"/>
</dbReference>
<evidence type="ECO:0000256" key="1">
    <source>
        <dbReference type="SAM" id="Phobius"/>
    </source>
</evidence>
<keyword evidence="1" id="KW-0812">Transmembrane</keyword>
<sequence>MKNKKSSSIAILAIFIALMIVIQVISQLVYSVWPFPIVPTLLHIPVIIGSITLGAKRGAILGLVMGLISVINSTILTLPSSFMFSPLQPIPGTNHGSLWALIVAIVPRILVGVFPAYIYKLSKNRFGIGLAAFIGTATNTILVLSFIFLFFHGVTNQTFGVFLTSIITGNSIAEVFIAIVLTVAIVPTLFKTVGTHK</sequence>
<feature type="transmembrane region" description="Helical" evidence="1">
    <location>
        <begin position="98"/>
        <end position="119"/>
    </location>
</feature>
<dbReference type="Gene3D" id="1.10.1760.20">
    <property type="match status" value="1"/>
</dbReference>
<keyword evidence="1" id="KW-1133">Transmembrane helix</keyword>
<name>A0A9X4NHI4_9LACT</name>
<reference evidence="2" key="1">
    <citation type="submission" date="2022-10" db="EMBL/GenBank/DDBJ databases">
        <authorList>
            <person name="Turner M.S."/>
            <person name="Huang W."/>
        </authorList>
    </citation>
    <scope>NUCLEOTIDE SEQUENCE</scope>
    <source>
        <strain evidence="2">3</strain>
    </source>
</reference>
<protein>
    <submittedName>
        <fullName evidence="2">ECF transporter S component</fullName>
    </submittedName>
</protein>
<feature type="transmembrane region" description="Helical" evidence="1">
    <location>
        <begin position="32"/>
        <end position="53"/>
    </location>
</feature>
<keyword evidence="1" id="KW-0472">Membrane</keyword>
<dbReference type="RefSeq" id="WP_278229056.1">
    <property type="nucleotide sequence ID" value="NZ_JAOWLY010000007.1"/>
</dbReference>
<feature type="transmembrane region" description="Helical" evidence="1">
    <location>
        <begin position="60"/>
        <end position="78"/>
    </location>
</feature>
<comment type="caution">
    <text evidence="2">The sequence shown here is derived from an EMBL/GenBank/DDBJ whole genome shotgun (WGS) entry which is preliminary data.</text>
</comment>
<evidence type="ECO:0000313" key="3">
    <source>
        <dbReference type="Proteomes" id="UP001152614"/>
    </source>
</evidence>
<proteinExistence type="predicted"/>
<evidence type="ECO:0000313" key="2">
    <source>
        <dbReference type="EMBL" id="MDG4984176.1"/>
    </source>
</evidence>
<dbReference type="InterPro" id="IPR024529">
    <property type="entry name" value="ECF_trnsprt_substrate-spec"/>
</dbReference>
<feature type="transmembrane region" description="Helical" evidence="1">
    <location>
        <begin position="7"/>
        <end position="26"/>
    </location>
</feature>
<feature type="transmembrane region" description="Helical" evidence="1">
    <location>
        <begin position="126"/>
        <end position="151"/>
    </location>
</feature>
<dbReference type="Proteomes" id="UP001152614">
    <property type="component" value="Unassembled WGS sequence"/>
</dbReference>
<feature type="transmembrane region" description="Helical" evidence="1">
    <location>
        <begin position="171"/>
        <end position="190"/>
    </location>
</feature>